<dbReference type="InterPro" id="IPR036390">
    <property type="entry name" value="WH_DNA-bd_sf"/>
</dbReference>
<evidence type="ECO:0000256" key="1">
    <source>
        <dbReference type="ARBA" id="ARBA00023015"/>
    </source>
</evidence>
<dbReference type="Gene3D" id="1.10.10.10">
    <property type="entry name" value="Winged helix-like DNA-binding domain superfamily/Winged helix DNA-binding domain"/>
    <property type="match status" value="2"/>
</dbReference>
<keyword evidence="2" id="KW-0238">DNA-binding</keyword>
<dbReference type="SMART" id="SM00345">
    <property type="entry name" value="HTH_GNTR"/>
    <property type="match status" value="2"/>
</dbReference>
<comment type="caution">
    <text evidence="5">The sequence shown here is derived from an EMBL/GenBank/DDBJ whole genome shotgun (WGS) entry which is preliminary data.</text>
</comment>
<name>A0A401V4V5_9CELL</name>
<sequence length="430" mass="46451">MPIPTTPIDVTGAAERAALYDRLLDAIVTGDLTPGQRLGEQELCERFGTSRAALGEALARLSLVGLTDVVPRRSTHVTAVDPRRVHQALGVLGEVTAAAIVDGFPRLTDADRDTLVAYRDTWLVDDAAALTALRESRVSTVHDVFYRRAANADLDRVRSWLSPGIVRFHRLHGDAADAAAARRTQRALVDAALAGDGQATVRAWRDAAAAVPTAVREATDVPARRPTTPLIRDRVRDAIRRAILDGTLLPGELLREADLMRWLGVSRTPVRDALATLAEIGIVTQRYHQPARVATLDRREFVDAMRTAGVLRGYAQRLCVARSPQALLDALDAEIAVLADDDSPGSRLAAATRVVDATLAGARDEVLTVVLDRLAPRVRWYATHEPSVLDAFDAAALRELRDAVRAGDVARAAAVDARFYDVAPEPPTTA</sequence>
<dbReference type="EMBL" id="BHYL01000387">
    <property type="protein sequence ID" value="GCD21960.1"/>
    <property type="molecule type" value="Genomic_DNA"/>
</dbReference>
<dbReference type="PANTHER" id="PTHR43537">
    <property type="entry name" value="TRANSCRIPTIONAL REGULATOR, GNTR FAMILY"/>
    <property type="match status" value="1"/>
</dbReference>
<accession>A0A401V4V5</accession>
<dbReference type="SUPFAM" id="SSF46785">
    <property type="entry name" value="Winged helix' DNA-binding domain"/>
    <property type="match status" value="2"/>
</dbReference>
<dbReference type="InterPro" id="IPR036388">
    <property type="entry name" value="WH-like_DNA-bd_sf"/>
</dbReference>
<keyword evidence="6" id="KW-1185">Reference proteome</keyword>
<gene>
    <name evidence="5" type="ORF">CTKZ_35220</name>
</gene>
<dbReference type="Pfam" id="PF00392">
    <property type="entry name" value="GntR"/>
    <property type="match status" value="2"/>
</dbReference>
<evidence type="ECO:0000256" key="3">
    <source>
        <dbReference type="ARBA" id="ARBA00023163"/>
    </source>
</evidence>
<dbReference type="PROSITE" id="PS50949">
    <property type="entry name" value="HTH_GNTR"/>
    <property type="match status" value="2"/>
</dbReference>
<dbReference type="Proteomes" id="UP000288246">
    <property type="component" value="Unassembled WGS sequence"/>
</dbReference>
<feature type="domain" description="HTH gntR-type" evidence="4">
    <location>
        <begin position="229"/>
        <end position="296"/>
    </location>
</feature>
<evidence type="ECO:0000313" key="5">
    <source>
        <dbReference type="EMBL" id="GCD21960.1"/>
    </source>
</evidence>
<evidence type="ECO:0000256" key="2">
    <source>
        <dbReference type="ARBA" id="ARBA00023125"/>
    </source>
</evidence>
<dbReference type="PANTHER" id="PTHR43537:SF5">
    <property type="entry name" value="UXU OPERON TRANSCRIPTIONAL REGULATOR"/>
    <property type="match status" value="1"/>
</dbReference>
<dbReference type="GO" id="GO:0003677">
    <property type="term" value="F:DNA binding"/>
    <property type="evidence" value="ECO:0007669"/>
    <property type="project" value="UniProtKB-KW"/>
</dbReference>
<keyword evidence="3" id="KW-0804">Transcription</keyword>
<dbReference type="AlphaFoldDB" id="A0A401V4V5"/>
<reference evidence="5 6" key="1">
    <citation type="submission" date="2018-11" db="EMBL/GenBank/DDBJ databases">
        <title>Draft genome sequence of Cellulomonas takizawaensis strain TKZ-21.</title>
        <authorList>
            <person name="Yamamura H."/>
            <person name="Hayashi T."/>
            <person name="Hamada M."/>
            <person name="Serisawa Y."/>
            <person name="Matsuyama K."/>
            <person name="Nakagawa Y."/>
            <person name="Otoguro M."/>
            <person name="Yanagida F."/>
            <person name="Hayakawa M."/>
        </authorList>
    </citation>
    <scope>NUCLEOTIDE SEQUENCE [LARGE SCALE GENOMIC DNA]</scope>
    <source>
        <strain evidence="5 6">TKZ-21</strain>
    </source>
</reference>
<feature type="domain" description="HTH gntR-type" evidence="4">
    <location>
        <begin position="13"/>
        <end position="80"/>
    </location>
</feature>
<dbReference type="CDD" id="cd07377">
    <property type="entry name" value="WHTH_GntR"/>
    <property type="match status" value="1"/>
</dbReference>
<dbReference type="OrthoDB" id="8680240at2"/>
<keyword evidence="1" id="KW-0805">Transcription regulation</keyword>
<evidence type="ECO:0000259" key="4">
    <source>
        <dbReference type="PROSITE" id="PS50949"/>
    </source>
</evidence>
<dbReference type="RefSeq" id="WP_124344501.1">
    <property type="nucleotide sequence ID" value="NZ_BHYL01000387.1"/>
</dbReference>
<dbReference type="InterPro" id="IPR000524">
    <property type="entry name" value="Tscrpt_reg_HTH_GntR"/>
</dbReference>
<protein>
    <recommendedName>
        <fullName evidence="4">HTH gntR-type domain-containing protein</fullName>
    </recommendedName>
</protein>
<evidence type="ECO:0000313" key="6">
    <source>
        <dbReference type="Proteomes" id="UP000288246"/>
    </source>
</evidence>
<dbReference type="GO" id="GO:0003700">
    <property type="term" value="F:DNA-binding transcription factor activity"/>
    <property type="evidence" value="ECO:0007669"/>
    <property type="project" value="InterPro"/>
</dbReference>
<proteinExistence type="predicted"/>
<organism evidence="5 6">
    <name type="scientific">Cellulomonas algicola</name>
    <dbReference type="NCBI Taxonomy" id="2071633"/>
    <lineage>
        <taxon>Bacteria</taxon>
        <taxon>Bacillati</taxon>
        <taxon>Actinomycetota</taxon>
        <taxon>Actinomycetes</taxon>
        <taxon>Micrococcales</taxon>
        <taxon>Cellulomonadaceae</taxon>
        <taxon>Cellulomonas</taxon>
    </lineage>
</organism>